<keyword evidence="2" id="KW-1185">Reference proteome</keyword>
<name>A0ABD2AP42_VESSQ</name>
<proteinExistence type="predicted"/>
<evidence type="ECO:0000313" key="2">
    <source>
        <dbReference type="Proteomes" id="UP001607302"/>
    </source>
</evidence>
<dbReference type="AlphaFoldDB" id="A0ABD2AP42"/>
<sequence>ILNKILILNSDKSNITIYRNYDFQQIEMTVYSVPNTWKMSHREEVAAFGDPRANADSTLQFAFRDAFPLREVQASQPTGGGAEYTEDVRSNVKCTNCDV</sequence>
<comment type="caution">
    <text evidence="1">The sequence shown here is derived from an EMBL/GenBank/DDBJ whole genome shotgun (WGS) entry which is preliminary data.</text>
</comment>
<dbReference type="Proteomes" id="UP001607302">
    <property type="component" value="Unassembled WGS sequence"/>
</dbReference>
<organism evidence="1 2">
    <name type="scientific">Vespula squamosa</name>
    <name type="common">Southern yellow jacket</name>
    <name type="synonym">Wasp</name>
    <dbReference type="NCBI Taxonomy" id="30214"/>
    <lineage>
        <taxon>Eukaryota</taxon>
        <taxon>Metazoa</taxon>
        <taxon>Ecdysozoa</taxon>
        <taxon>Arthropoda</taxon>
        <taxon>Hexapoda</taxon>
        <taxon>Insecta</taxon>
        <taxon>Pterygota</taxon>
        <taxon>Neoptera</taxon>
        <taxon>Endopterygota</taxon>
        <taxon>Hymenoptera</taxon>
        <taxon>Apocrita</taxon>
        <taxon>Aculeata</taxon>
        <taxon>Vespoidea</taxon>
        <taxon>Vespidae</taxon>
        <taxon>Vespinae</taxon>
        <taxon>Vespula</taxon>
    </lineage>
</organism>
<gene>
    <name evidence="1" type="ORF">V1478_009252</name>
</gene>
<dbReference type="EMBL" id="JAUDFV010000141">
    <property type="protein sequence ID" value="KAL2722389.1"/>
    <property type="molecule type" value="Genomic_DNA"/>
</dbReference>
<reference evidence="1 2" key="1">
    <citation type="journal article" date="2024" name="Ann. Entomol. Soc. Am.">
        <title>Genomic analyses of the southern and eastern yellowjacket wasps (Hymenoptera: Vespidae) reveal evolutionary signatures of social life.</title>
        <authorList>
            <person name="Catto M.A."/>
            <person name="Caine P.B."/>
            <person name="Orr S.E."/>
            <person name="Hunt B.G."/>
            <person name="Goodisman M.A.D."/>
        </authorList>
    </citation>
    <scope>NUCLEOTIDE SEQUENCE [LARGE SCALE GENOMIC DNA]</scope>
    <source>
        <strain evidence="1">233</strain>
        <tissue evidence="1">Head and thorax</tissue>
    </source>
</reference>
<protein>
    <submittedName>
        <fullName evidence="1">Uncharacterized protein</fullName>
    </submittedName>
</protein>
<accession>A0ABD2AP42</accession>
<evidence type="ECO:0000313" key="1">
    <source>
        <dbReference type="EMBL" id="KAL2722389.1"/>
    </source>
</evidence>
<feature type="non-terminal residue" evidence="1">
    <location>
        <position position="1"/>
    </location>
</feature>